<feature type="chain" id="PRO_5025527990" evidence="1">
    <location>
        <begin position="25"/>
        <end position="266"/>
    </location>
</feature>
<sequence length="266" mass="29724">MHLVYLSTLLGLAAVPSLAAPASSADLAKRQQDRTNFSFRRAAGGVIGYSWWQGNAQLWDVRMTCFGHRQGTDKKEDDCFYNAMQMSLGYTLFTLVVATDNPAVTALMQGFTAFGNWQSPPAFDGPTTRQLKPKEELGPLPEYYDRLYDSIAAEMNNTQEENQLQQCSGHHPMYSPHEWFRWPRHNGIKTQCVGGCDDRHIDWNAIEGYADNVASELIRTGNLNAQYTIFNSANRVVARCMSTVQTNPANVCPEHVTGSGCFVSPW</sequence>
<accession>A0A6A6GNV9</accession>
<evidence type="ECO:0000256" key="1">
    <source>
        <dbReference type="SAM" id="SignalP"/>
    </source>
</evidence>
<gene>
    <name evidence="2" type="ORF">BDZ85DRAFT_254123</name>
</gene>
<dbReference type="Proteomes" id="UP000799538">
    <property type="component" value="Unassembled WGS sequence"/>
</dbReference>
<organism evidence="2 3">
    <name type="scientific">Elsinoe ampelina</name>
    <dbReference type="NCBI Taxonomy" id="302913"/>
    <lineage>
        <taxon>Eukaryota</taxon>
        <taxon>Fungi</taxon>
        <taxon>Dikarya</taxon>
        <taxon>Ascomycota</taxon>
        <taxon>Pezizomycotina</taxon>
        <taxon>Dothideomycetes</taxon>
        <taxon>Dothideomycetidae</taxon>
        <taxon>Myriangiales</taxon>
        <taxon>Elsinoaceae</taxon>
        <taxon>Elsinoe</taxon>
    </lineage>
</organism>
<keyword evidence="1" id="KW-0732">Signal</keyword>
<reference evidence="3" key="1">
    <citation type="journal article" date="2020" name="Stud. Mycol.">
        <title>101 Dothideomycetes genomes: A test case for predicting lifestyles and emergence of pathogens.</title>
        <authorList>
            <person name="Haridas S."/>
            <person name="Albert R."/>
            <person name="Binder M."/>
            <person name="Bloem J."/>
            <person name="LaButti K."/>
            <person name="Salamov A."/>
            <person name="Andreopoulos B."/>
            <person name="Baker S."/>
            <person name="Barry K."/>
            <person name="Bills G."/>
            <person name="Bluhm B."/>
            <person name="Cannon C."/>
            <person name="Castanera R."/>
            <person name="Culley D."/>
            <person name="Daum C."/>
            <person name="Ezra D."/>
            <person name="Gonzalez J."/>
            <person name="Henrissat B."/>
            <person name="Kuo A."/>
            <person name="Liang C."/>
            <person name="Lipzen A."/>
            <person name="Lutzoni F."/>
            <person name="Magnuson J."/>
            <person name="Mondo S."/>
            <person name="Nolan M."/>
            <person name="Ohm R."/>
            <person name="Pangilinan J."/>
            <person name="Park H.-J."/>
            <person name="Ramirez L."/>
            <person name="Alfaro M."/>
            <person name="Sun H."/>
            <person name="Tritt A."/>
            <person name="Yoshinaga Y."/>
            <person name="Zwiers L.-H."/>
            <person name="Turgeon B."/>
            <person name="Goodwin S."/>
            <person name="Spatafora J."/>
            <person name="Crous P."/>
            <person name="Grigoriev I."/>
        </authorList>
    </citation>
    <scope>NUCLEOTIDE SEQUENCE [LARGE SCALE GENOMIC DNA]</scope>
    <source>
        <strain evidence="3">CECT 20119</strain>
    </source>
</reference>
<protein>
    <submittedName>
        <fullName evidence="2">Uncharacterized protein</fullName>
    </submittedName>
</protein>
<name>A0A6A6GNV9_9PEZI</name>
<evidence type="ECO:0000313" key="3">
    <source>
        <dbReference type="Proteomes" id="UP000799538"/>
    </source>
</evidence>
<dbReference type="AlphaFoldDB" id="A0A6A6GNV9"/>
<feature type="signal peptide" evidence="1">
    <location>
        <begin position="1"/>
        <end position="24"/>
    </location>
</feature>
<dbReference type="EMBL" id="ML992501">
    <property type="protein sequence ID" value="KAF2227308.1"/>
    <property type="molecule type" value="Genomic_DNA"/>
</dbReference>
<proteinExistence type="predicted"/>
<keyword evidence="3" id="KW-1185">Reference proteome</keyword>
<evidence type="ECO:0000313" key="2">
    <source>
        <dbReference type="EMBL" id="KAF2227308.1"/>
    </source>
</evidence>